<accession>A0ABQ9IAJ4</accession>
<dbReference type="EMBL" id="JARBHB010000002">
    <property type="protein sequence ID" value="KAJ8893668.1"/>
    <property type="molecule type" value="Genomic_DNA"/>
</dbReference>
<feature type="compositionally biased region" description="Polar residues" evidence="1">
    <location>
        <begin position="62"/>
        <end position="73"/>
    </location>
</feature>
<protein>
    <submittedName>
        <fullName evidence="2">Uncharacterized protein</fullName>
    </submittedName>
</protein>
<evidence type="ECO:0000256" key="1">
    <source>
        <dbReference type="SAM" id="MobiDB-lite"/>
    </source>
</evidence>
<sequence>MYCSRIEKIVRLSRNKPSESSLSAEGTTHSSYNRELEDRIEAIVENELLPREGVEDGVCISSTADTRDTTPSTSRKDCITTAEASDSARNTANRYSTATVETNDVTLSDLEDSDADMNYVPESESDEDESDDSARQTRPLSSCRKKCKENLKLVPSEQDQMSTDYWTLGSFDQRVAFLSGLVSYEGKKATRKRKQGSNKERTVTHKYHINVRGKRHEVCKGCFKKIFAETNRFIDTIAGKHPSIDIRNVCDTYNIKSKTAIREEFPTMKAETVAHHNAGDAVYNAKKVEKGTTSDERRVYTFDLQQDLPTPLLSNTLDAIHHKSLVPGHTHMQCDVIHAMIEHKRKMSGIKIHLLRDWYVLVRSTGKKIPVEVRVLTREQFLNFGALFKAPLKPQKLMHTKEPGIVNYTTSSNEEEPFKRLSYRRQDNKKDLKSMIHLIDPNCRDFYCHLQESGPVRDCTLMKIRLNTDASGEESEAHDEDLGKVPDRLKENCAIVSPNIEVASEHACMDSVYLDQAYSCISKQLLRDNANMLVLFRMDDTNLHYVYDDHVNTDMPRIRF</sequence>
<reference evidence="2 3" key="1">
    <citation type="submission" date="2023-02" db="EMBL/GenBank/DDBJ databases">
        <title>LHISI_Scaffold_Assembly.</title>
        <authorList>
            <person name="Stuart O.P."/>
            <person name="Cleave R."/>
            <person name="Magrath M.J.L."/>
            <person name="Mikheyev A.S."/>
        </authorList>
    </citation>
    <scope>NUCLEOTIDE SEQUENCE [LARGE SCALE GENOMIC DNA]</scope>
    <source>
        <strain evidence="2">Daus_M_001</strain>
        <tissue evidence="2">Leg muscle</tissue>
    </source>
</reference>
<evidence type="ECO:0000313" key="3">
    <source>
        <dbReference type="Proteomes" id="UP001159363"/>
    </source>
</evidence>
<gene>
    <name evidence="2" type="ORF">PR048_006268</name>
</gene>
<evidence type="ECO:0000313" key="2">
    <source>
        <dbReference type="EMBL" id="KAJ8893668.1"/>
    </source>
</evidence>
<keyword evidence="3" id="KW-1185">Reference proteome</keyword>
<name>A0ABQ9IAJ4_9NEOP</name>
<organism evidence="2 3">
    <name type="scientific">Dryococelus australis</name>
    <dbReference type="NCBI Taxonomy" id="614101"/>
    <lineage>
        <taxon>Eukaryota</taxon>
        <taxon>Metazoa</taxon>
        <taxon>Ecdysozoa</taxon>
        <taxon>Arthropoda</taxon>
        <taxon>Hexapoda</taxon>
        <taxon>Insecta</taxon>
        <taxon>Pterygota</taxon>
        <taxon>Neoptera</taxon>
        <taxon>Polyneoptera</taxon>
        <taxon>Phasmatodea</taxon>
        <taxon>Verophasmatodea</taxon>
        <taxon>Anareolatae</taxon>
        <taxon>Phasmatidae</taxon>
        <taxon>Eurycanthinae</taxon>
        <taxon>Dryococelus</taxon>
    </lineage>
</organism>
<comment type="caution">
    <text evidence="2">The sequence shown here is derived from an EMBL/GenBank/DDBJ whole genome shotgun (WGS) entry which is preliminary data.</text>
</comment>
<feature type="region of interest" description="Disordered" evidence="1">
    <location>
        <begin position="62"/>
        <end position="141"/>
    </location>
</feature>
<dbReference type="Proteomes" id="UP001159363">
    <property type="component" value="Chromosome 2"/>
</dbReference>
<proteinExistence type="predicted"/>
<feature type="compositionally biased region" description="Polar residues" evidence="1">
    <location>
        <begin position="82"/>
        <end position="106"/>
    </location>
</feature>